<gene>
    <name evidence="4" type="ORF">ETP43_15105</name>
</gene>
<evidence type="ECO:0000259" key="3">
    <source>
        <dbReference type="PROSITE" id="PS50006"/>
    </source>
</evidence>
<dbReference type="Pfam" id="PF19909">
    <property type="entry name" value="DUF6382"/>
    <property type="match status" value="1"/>
</dbReference>
<dbReference type="InterPro" id="IPR045962">
    <property type="entry name" value="DUF6382"/>
</dbReference>
<protein>
    <submittedName>
        <fullName evidence="4">FHA domain-containing protein</fullName>
    </submittedName>
</protein>
<feature type="region of interest" description="Disordered" evidence="1">
    <location>
        <begin position="186"/>
        <end position="208"/>
    </location>
</feature>
<sequence>MKMDYRRDLQHNYLVAEDGEDTENYITRMMTENQVQGLLGCECRRMDQKKLYYYDITSKISLAEKCRYKKIKGSEVLLVVQGLLQVLVQLEEYLIPADRICLDWNYIYLDPASGQPSFCCLPVTEKELEQGVRELLEELLPRLDHQEQDGVSVVYELYQYAVRESFSVMELQGVLERRMLEQRKSLRRESQMYGEKENSFPSEDGYANTEEAGRSYLAGERKSIQEESVRSWEKEKRAGKSAGGREEEQFRTDRRNHERALEDFFSVEEEENETDRERNLPVGLLAGICAGVLYGLTGYAVWEYFPGYLGIWGAIGVIAALSFLIWQVTVKRRKKEDSQIAEQFAMYQEPAGKSLDFPKQAVGEWEEKEEEAEAEEVSSWENRIPWENNNYTQLLSAGRKEGGLILKELHPVSGRQFRIDKTHPTIIGQLKDQADLVLPSTAVSRVHASIEQRAGSWYLKDLNSRNGTWVNDQELYGEEEKELTTGDQIQFADLVYRVEI</sequence>
<keyword evidence="2" id="KW-1133">Transmembrane helix</keyword>
<dbReference type="InterPro" id="IPR000253">
    <property type="entry name" value="FHA_dom"/>
</dbReference>
<evidence type="ECO:0000313" key="5">
    <source>
        <dbReference type="Proteomes" id="UP000290106"/>
    </source>
</evidence>
<dbReference type="SMART" id="SM00240">
    <property type="entry name" value="FHA"/>
    <property type="match status" value="1"/>
</dbReference>
<feature type="domain" description="FHA" evidence="3">
    <location>
        <begin position="425"/>
        <end position="475"/>
    </location>
</feature>
<dbReference type="Pfam" id="PF00498">
    <property type="entry name" value="FHA"/>
    <property type="match status" value="1"/>
</dbReference>
<evidence type="ECO:0000256" key="2">
    <source>
        <dbReference type="SAM" id="Phobius"/>
    </source>
</evidence>
<dbReference type="Gene3D" id="2.60.200.20">
    <property type="match status" value="1"/>
</dbReference>
<dbReference type="InterPro" id="IPR050923">
    <property type="entry name" value="Cell_Proc_Reg/RNA_Proc"/>
</dbReference>
<feature type="region of interest" description="Disordered" evidence="1">
    <location>
        <begin position="227"/>
        <end position="254"/>
    </location>
</feature>
<organism evidence="4 5">
    <name type="scientific">Blautia faecicola</name>
    <dbReference type="NCBI Taxonomy" id="2509240"/>
    <lineage>
        <taxon>Bacteria</taxon>
        <taxon>Bacillati</taxon>
        <taxon>Bacillota</taxon>
        <taxon>Clostridia</taxon>
        <taxon>Lachnospirales</taxon>
        <taxon>Lachnospiraceae</taxon>
        <taxon>Blautia</taxon>
    </lineage>
</organism>
<accession>A0A4Q1RKR7</accession>
<feature type="transmembrane region" description="Helical" evidence="2">
    <location>
        <begin position="282"/>
        <end position="302"/>
    </location>
</feature>
<proteinExistence type="predicted"/>
<dbReference type="AlphaFoldDB" id="A0A4Q1RKR7"/>
<dbReference type="SUPFAM" id="SSF49879">
    <property type="entry name" value="SMAD/FHA domain"/>
    <property type="match status" value="1"/>
</dbReference>
<dbReference type="PANTHER" id="PTHR23308">
    <property type="entry name" value="NUCLEAR INHIBITOR OF PROTEIN PHOSPHATASE-1"/>
    <property type="match status" value="1"/>
</dbReference>
<dbReference type="CDD" id="cd00060">
    <property type="entry name" value="FHA"/>
    <property type="match status" value="1"/>
</dbReference>
<dbReference type="InterPro" id="IPR008984">
    <property type="entry name" value="SMAD_FHA_dom_sf"/>
</dbReference>
<dbReference type="OrthoDB" id="9783862at2"/>
<evidence type="ECO:0000313" key="4">
    <source>
        <dbReference type="EMBL" id="RXS76394.1"/>
    </source>
</evidence>
<keyword evidence="2" id="KW-0812">Transmembrane</keyword>
<keyword evidence="2" id="KW-0472">Membrane</keyword>
<name>A0A4Q1RKR7_9FIRM</name>
<dbReference type="Proteomes" id="UP000290106">
    <property type="component" value="Unassembled WGS sequence"/>
</dbReference>
<reference evidence="4 5" key="1">
    <citation type="submission" date="2019-01" db="EMBL/GenBank/DDBJ databases">
        <title>Blautia sp. nov. KGMB01111 isolated human feces.</title>
        <authorList>
            <person name="Park J.-E."/>
            <person name="Kim J.-S."/>
            <person name="Park S.-H."/>
        </authorList>
    </citation>
    <scope>NUCLEOTIDE SEQUENCE [LARGE SCALE GENOMIC DNA]</scope>
    <source>
        <strain evidence="4 5">KGMB01111</strain>
    </source>
</reference>
<comment type="caution">
    <text evidence="4">The sequence shown here is derived from an EMBL/GenBank/DDBJ whole genome shotgun (WGS) entry which is preliminary data.</text>
</comment>
<dbReference type="EMBL" id="SDKC01000001">
    <property type="protein sequence ID" value="RXS76394.1"/>
    <property type="molecule type" value="Genomic_DNA"/>
</dbReference>
<keyword evidence="5" id="KW-1185">Reference proteome</keyword>
<feature type="transmembrane region" description="Helical" evidence="2">
    <location>
        <begin position="308"/>
        <end position="326"/>
    </location>
</feature>
<feature type="compositionally biased region" description="Basic and acidic residues" evidence="1">
    <location>
        <begin position="186"/>
        <end position="198"/>
    </location>
</feature>
<dbReference type="PROSITE" id="PS50006">
    <property type="entry name" value="FHA_DOMAIN"/>
    <property type="match status" value="1"/>
</dbReference>
<dbReference type="RefSeq" id="WP_129259036.1">
    <property type="nucleotide sequence ID" value="NZ_SDKC01000001.1"/>
</dbReference>
<evidence type="ECO:0000256" key="1">
    <source>
        <dbReference type="SAM" id="MobiDB-lite"/>
    </source>
</evidence>